<dbReference type="EMBL" id="BORR01000034">
    <property type="protein sequence ID" value="GIO40131.1"/>
    <property type="molecule type" value="Genomic_DNA"/>
</dbReference>
<dbReference type="InterPro" id="IPR029052">
    <property type="entry name" value="Metallo-depent_PP-like"/>
</dbReference>
<dbReference type="InterPro" id="IPR041802">
    <property type="entry name" value="MPP_YfcE"/>
</dbReference>
<dbReference type="InterPro" id="IPR024654">
    <property type="entry name" value="Calcineurin-like_PHP_lpxH"/>
</dbReference>
<dbReference type="Gene3D" id="3.60.21.10">
    <property type="match status" value="1"/>
</dbReference>
<gene>
    <name evidence="4" type="ORF">J41TS12_49920</name>
</gene>
<sequence length="181" mass="20743">MKFMFISDIHGSLYWLNKALDQVELEKPDRIILLGDYMYHGPRNPLPEQYAPAQVADRLNQYKDRILALRGNCDAEVDQMLLQFPMMGDHVQIYDQGRRIFASHGHLHSMDNLPSLEPGSIFIQGHTHVPVAEERKGIYLLNPGSISLPKEQWAHSYGVMEADVFKVLDFNGNILKRISLN</sequence>
<dbReference type="GO" id="GO:0046872">
    <property type="term" value="F:metal ion binding"/>
    <property type="evidence" value="ECO:0007669"/>
    <property type="project" value="UniProtKB-KW"/>
</dbReference>
<name>A0A919XVM3_9BACL</name>
<dbReference type="PANTHER" id="PTHR11124">
    <property type="entry name" value="VACUOLAR SORTING PROTEIN VPS29"/>
    <property type="match status" value="1"/>
</dbReference>
<dbReference type="Proteomes" id="UP000681162">
    <property type="component" value="Unassembled WGS sequence"/>
</dbReference>
<organism evidence="4 5">
    <name type="scientific">Paenibacillus antibioticophila</name>
    <dbReference type="NCBI Taxonomy" id="1274374"/>
    <lineage>
        <taxon>Bacteria</taxon>
        <taxon>Bacillati</taxon>
        <taxon>Bacillota</taxon>
        <taxon>Bacilli</taxon>
        <taxon>Bacillales</taxon>
        <taxon>Paenibacillaceae</taxon>
        <taxon>Paenibacillus</taxon>
    </lineage>
</organism>
<evidence type="ECO:0000313" key="4">
    <source>
        <dbReference type="EMBL" id="GIO40131.1"/>
    </source>
</evidence>
<dbReference type="EC" id="3.1.4.-" evidence="2"/>
<evidence type="ECO:0000256" key="1">
    <source>
        <dbReference type="ARBA" id="ARBA00008950"/>
    </source>
</evidence>
<dbReference type="AlphaFoldDB" id="A0A919XVM3"/>
<proteinExistence type="inferred from homology"/>
<accession>A0A919XVM3</accession>
<dbReference type="SUPFAM" id="SSF56300">
    <property type="entry name" value="Metallo-dependent phosphatases"/>
    <property type="match status" value="1"/>
</dbReference>
<comment type="caution">
    <text evidence="4">The sequence shown here is derived from an EMBL/GenBank/DDBJ whole genome shotgun (WGS) entry which is preliminary data.</text>
</comment>
<evidence type="ECO:0000313" key="5">
    <source>
        <dbReference type="Proteomes" id="UP000681162"/>
    </source>
</evidence>
<dbReference type="CDD" id="cd00841">
    <property type="entry name" value="MPP_YfcE"/>
    <property type="match status" value="1"/>
</dbReference>
<reference evidence="4 5" key="1">
    <citation type="submission" date="2021-03" db="EMBL/GenBank/DDBJ databases">
        <title>Antimicrobial resistance genes in bacteria isolated from Japanese honey, and their potential for conferring macrolide and lincosamide resistance in the American foulbrood pathogen Paenibacillus larvae.</title>
        <authorList>
            <person name="Okamoto M."/>
            <person name="Kumagai M."/>
            <person name="Kanamori H."/>
            <person name="Takamatsu D."/>
        </authorList>
    </citation>
    <scope>NUCLEOTIDE SEQUENCE [LARGE SCALE GENOMIC DNA]</scope>
    <source>
        <strain evidence="4 5">J41TS12</strain>
    </source>
</reference>
<dbReference type="InterPro" id="IPR000979">
    <property type="entry name" value="Phosphodiesterase_MJ0936/Vps29"/>
</dbReference>
<keyword evidence="5" id="KW-1185">Reference proteome</keyword>
<comment type="similarity">
    <text evidence="1 2">Belongs to the metallophosphoesterase superfamily. YfcE family.</text>
</comment>
<dbReference type="GO" id="GO:0016787">
    <property type="term" value="F:hydrolase activity"/>
    <property type="evidence" value="ECO:0007669"/>
    <property type="project" value="UniProtKB-UniRule"/>
</dbReference>
<evidence type="ECO:0000259" key="3">
    <source>
        <dbReference type="Pfam" id="PF12850"/>
    </source>
</evidence>
<protein>
    <recommendedName>
        <fullName evidence="2">Phosphoesterase</fullName>
        <ecNumber evidence="2">3.1.4.-</ecNumber>
    </recommendedName>
</protein>
<dbReference type="Pfam" id="PF12850">
    <property type="entry name" value="Metallophos_2"/>
    <property type="match status" value="1"/>
</dbReference>
<dbReference type="NCBIfam" id="NF006988">
    <property type="entry name" value="PRK09453.1"/>
    <property type="match status" value="1"/>
</dbReference>
<keyword evidence="2" id="KW-0479">Metal-binding</keyword>
<feature type="domain" description="Calcineurin-like phosphoesterase" evidence="3">
    <location>
        <begin position="1"/>
        <end position="162"/>
    </location>
</feature>
<comment type="cofactor">
    <cofactor evidence="2">
        <name>a divalent metal cation</name>
        <dbReference type="ChEBI" id="CHEBI:60240"/>
    </cofactor>
</comment>
<evidence type="ECO:0000256" key="2">
    <source>
        <dbReference type="RuleBase" id="RU362039"/>
    </source>
</evidence>
<dbReference type="RefSeq" id="WP_212944222.1">
    <property type="nucleotide sequence ID" value="NZ_BORR01000034.1"/>
</dbReference>
<dbReference type="NCBIfam" id="TIGR00040">
    <property type="entry name" value="yfcE"/>
    <property type="match status" value="1"/>
</dbReference>